<protein>
    <submittedName>
        <fullName evidence="2">Uncharacterized protein</fullName>
    </submittedName>
</protein>
<feature type="region of interest" description="Disordered" evidence="1">
    <location>
        <begin position="1"/>
        <end position="75"/>
    </location>
</feature>
<evidence type="ECO:0000313" key="3">
    <source>
        <dbReference type="Proteomes" id="UP000298030"/>
    </source>
</evidence>
<gene>
    <name evidence="2" type="ORF">FA13DRAFT_1822890</name>
</gene>
<evidence type="ECO:0000313" key="2">
    <source>
        <dbReference type="EMBL" id="TEB15735.1"/>
    </source>
</evidence>
<accession>A0A4Y7S330</accession>
<proteinExistence type="predicted"/>
<keyword evidence="3" id="KW-1185">Reference proteome</keyword>
<feature type="compositionally biased region" description="Polar residues" evidence="1">
    <location>
        <begin position="57"/>
        <end position="75"/>
    </location>
</feature>
<dbReference type="AlphaFoldDB" id="A0A4Y7S330"/>
<sequence>MSATPSVPETVVGGGVLVNAQHGEQPSEDRPSTPVPVDGSNAAIPVAPSPDGPAPITLQSPSETTNTGTRPLNIR</sequence>
<dbReference type="Proteomes" id="UP000298030">
    <property type="component" value="Unassembled WGS sequence"/>
</dbReference>
<comment type="caution">
    <text evidence="2">The sequence shown here is derived from an EMBL/GenBank/DDBJ whole genome shotgun (WGS) entry which is preliminary data.</text>
</comment>
<dbReference type="EMBL" id="QPFP01000348">
    <property type="protein sequence ID" value="TEB15735.1"/>
    <property type="molecule type" value="Genomic_DNA"/>
</dbReference>
<feature type="non-terminal residue" evidence="2">
    <location>
        <position position="75"/>
    </location>
</feature>
<organism evidence="2 3">
    <name type="scientific">Coprinellus micaceus</name>
    <name type="common">Glistening ink-cap mushroom</name>
    <name type="synonym">Coprinus micaceus</name>
    <dbReference type="NCBI Taxonomy" id="71717"/>
    <lineage>
        <taxon>Eukaryota</taxon>
        <taxon>Fungi</taxon>
        <taxon>Dikarya</taxon>
        <taxon>Basidiomycota</taxon>
        <taxon>Agaricomycotina</taxon>
        <taxon>Agaricomycetes</taxon>
        <taxon>Agaricomycetidae</taxon>
        <taxon>Agaricales</taxon>
        <taxon>Agaricineae</taxon>
        <taxon>Psathyrellaceae</taxon>
        <taxon>Coprinellus</taxon>
    </lineage>
</organism>
<evidence type="ECO:0000256" key="1">
    <source>
        <dbReference type="SAM" id="MobiDB-lite"/>
    </source>
</evidence>
<name>A0A4Y7S330_COPMI</name>
<reference evidence="2 3" key="1">
    <citation type="journal article" date="2019" name="Nat. Ecol. Evol.">
        <title>Megaphylogeny resolves global patterns of mushroom evolution.</title>
        <authorList>
            <person name="Varga T."/>
            <person name="Krizsan K."/>
            <person name="Foldi C."/>
            <person name="Dima B."/>
            <person name="Sanchez-Garcia M."/>
            <person name="Sanchez-Ramirez S."/>
            <person name="Szollosi G.J."/>
            <person name="Szarkandi J.G."/>
            <person name="Papp V."/>
            <person name="Albert L."/>
            <person name="Andreopoulos W."/>
            <person name="Angelini C."/>
            <person name="Antonin V."/>
            <person name="Barry K.W."/>
            <person name="Bougher N.L."/>
            <person name="Buchanan P."/>
            <person name="Buyck B."/>
            <person name="Bense V."/>
            <person name="Catcheside P."/>
            <person name="Chovatia M."/>
            <person name="Cooper J."/>
            <person name="Damon W."/>
            <person name="Desjardin D."/>
            <person name="Finy P."/>
            <person name="Geml J."/>
            <person name="Haridas S."/>
            <person name="Hughes K."/>
            <person name="Justo A."/>
            <person name="Karasinski D."/>
            <person name="Kautmanova I."/>
            <person name="Kiss B."/>
            <person name="Kocsube S."/>
            <person name="Kotiranta H."/>
            <person name="LaButti K.M."/>
            <person name="Lechner B.E."/>
            <person name="Liimatainen K."/>
            <person name="Lipzen A."/>
            <person name="Lukacs Z."/>
            <person name="Mihaltcheva S."/>
            <person name="Morgado L.N."/>
            <person name="Niskanen T."/>
            <person name="Noordeloos M.E."/>
            <person name="Ohm R.A."/>
            <person name="Ortiz-Santana B."/>
            <person name="Ovrebo C."/>
            <person name="Racz N."/>
            <person name="Riley R."/>
            <person name="Savchenko A."/>
            <person name="Shiryaev A."/>
            <person name="Soop K."/>
            <person name="Spirin V."/>
            <person name="Szebenyi C."/>
            <person name="Tomsovsky M."/>
            <person name="Tulloss R.E."/>
            <person name="Uehling J."/>
            <person name="Grigoriev I.V."/>
            <person name="Vagvolgyi C."/>
            <person name="Papp T."/>
            <person name="Martin F.M."/>
            <person name="Miettinen O."/>
            <person name="Hibbett D.S."/>
            <person name="Nagy L.G."/>
        </authorList>
    </citation>
    <scope>NUCLEOTIDE SEQUENCE [LARGE SCALE GENOMIC DNA]</scope>
    <source>
        <strain evidence="2 3">FP101781</strain>
    </source>
</reference>